<proteinExistence type="predicted"/>
<protein>
    <submittedName>
        <fullName evidence="2">Polymorphic toxin type 50 domain-containing protein</fullName>
    </submittedName>
</protein>
<evidence type="ECO:0000313" key="3">
    <source>
        <dbReference type="Proteomes" id="UP001529343"/>
    </source>
</evidence>
<gene>
    <name evidence="2" type="ORF">QUW44_00500</name>
</gene>
<evidence type="ECO:0000313" key="2">
    <source>
        <dbReference type="EMBL" id="MDM8265655.1"/>
    </source>
</evidence>
<dbReference type="EMBL" id="JAUDDW010000001">
    <property type="protein sequence ID" value="MDM8265655.1"/>
    <property type="molecule type" value="Genomic_DNA"/>
</dbReference>
<evidence type="ECO:0000259" key="1">
    <source>
        <dbReference type="Pfam" id="PF15542"/>
    </source>
</evidence>
<dbReference type="InterPro" id="IPR029100">
    <property type="entry name" value="Ntox50"/>
</dbReference>
<keyword evidence="3" id="KW-1185">Reference proteome</keyword>
<accession>A0ABT7UX72</accession>
<feature type="domain" description="Bacterial toxin 50" evidence="1">
    <location>
        <begin position="404"/>
        <end position="507"/>
    </location>
</feature>
<dbReference type="Proteomes" id="UP001529343">
    <property type="component" value="Unassembled WGS sequence"/>
</dbReference>
<reference evidence="3" key="1">
    <citation type="submission" date="2023-06" db="EMBL/GenBank/DDBJ databases">
        <title>Identification and characterization of horizontal gene transfer across gut microbiota members of farm animals based on homology search.</title>
        <authorList>
            <person name="Zeman M."/>
            <person name="Kubasova T."/>
            <person name="Jahodarova E."/>
            <person name="Nykrynova M."/>
            <person name="Rychlik I."/>
        </authorList>
    </citation>
    <scope>NUCLEOTIDE SEQUENCE [LARGE SCALE GENOMIC DNA]</scope>
    <source>
        <strain evidence="3">161_Gplus</strain>
    </source>
</reference>
<dbReference type="Pfam" id="PF06152">
    <property type="entry name" value="Phage_min_cap2"/>
    <property type="match status" value="1"/>
</dbReference>
<dbReference type="Pfam" id="PF15542">
    <property type="entry name" value="Ntox50"/>
    <property type="match status" value="1"/>
</dbReference>
<name>A0ABT7UX72_9LACO</name>
<dbReference type="RefSeq" id="WP_289585594.1">
    <property type="nucleotide sequence ID" value="NZ_JAUDDW010000001.1"/>
</dbReference>
<sequence>MGALERFERQGDQIKDAYASLQDEIFRLIINALKEGDYKHVDQDDVVLWQAQQLQKIGQLNRDTMRLMAQTDGVSQQAIEDFVKFNGLDVADEVDDEVKQVAPQRTAMPAQTSVGALMAGIAQQTWTNLQNNVNESLITRNYGESAVTYTYRQILTESTAATVTGLSTHQDAIETAIYRAVDRGLPTRLVDKAGHHWSMEGYTSMVVDTTTHRAYNEIRLKRMKDFHMGQCVMSSHPASRPACAPIQGQVVNIVPPDSPDFDPRYDGIYNHGYGEPSGTQGINCRHRLFPFVPGVSENHQPQYDPDEAIKNGKIVQQQRARERAIRDAKHRLAVAEELGDEKMISRTKTLIRARQASMREFIQDTNHGRKVPLLHRDYSREKIAHVENASRIKKFIQGRLTQRTGKQRQHVYGTKEYNERTQINWRRHQKDKAPEFYKPSYFNISADELDKIVKDKINLKKIGEKQQFIHTDNPVGYYRTTRNGKFIEYETNRIQIHLSKNGYHAVPALPNYARRGN</sequence>
<organism evidence="2 3">
    <name type="scientific">Limosilactobacillus pontis</name>
    <dbReference type="NCBI Taxonomy" id="35787"/>
    <lineage>
        <taxon>Bacteria</taxon>
        <taxon>Bacillati</taxon>
        <taxon>Bacillota</taxon>
        <taxon>Bacilli</taxon>
        <taxon>Lactobacillales</taxon>
        <taxon>Lactobacillaceae</taxon>
        <taxon>Limosilactobacillus</taxon>
    </lineage>
</organism>
<dbReference type="InterPro" id="IPR009319">
    <property type="entry name" value="Phage_A118_VSP1"/>
</dbReference>
<comment type="caution">
    <text evidence="2">The sequence shown here is derived from an EMBL/GenBank/DDBJ whole genome shotgun (WGS) entry which is preliminary data.</text>
</comment>